<protein>
    <submittedName>
        <fullName evidence="1">ASCH domain-containing protein</fullName>
    </submittedName>
</protein>
<dbReference type="InterPro" id="IPR015947">
    <property type="entry name" value="PUA-like_sf"/>
</dbReference>
<gene>
    <name evidence="1" type="ORF">WJ0W_005787</name>
</gene>
<accession>A0ABN8UFW1</accession>
<sequence length="152" mass="17209">MKAITIIQPWATLIAIGAKRFETRSWATTHRGPIAIHAGKKIDRDAYMSEQIYSTLQKHGIMFIDDLPTGAVVAVCTLSECWRIRRTEGDNEGPVWLDNAGGQTLGWGGVYPLEYHFGDYTHGRFAWELKEIKRLPEPLSAKGQQGLWNWQP</sequence>
<evidence type="ECO:0000313" key="2">
    <source>
        <dbReference type="Proteomes" id="UP001154322"/>
    </source>
</evidence>
<dbReference type="Gene3D" id="2.30.130.30">
    <property type="entry name" value="Hypothetical protein"/>
    <property type="match status" value="1"/>
</dbReference>
<dbReference type="Proteomes" id="UP001154322">
    <property type="component" value="Unassembled WGS sequence"/>
</dbReference>
<organism evidence="1 2">
    <name type="scientific">Paenibacillus melissococcoides</name>
    <dbReference type="NCBI Taxonomy" id="2912268"/>
    <lineage>
        <taxon>Bacteria</taxon>
        <taxon>Bacillati</taxon>
        <taxon>Bacillota</taxon>
        <taxon>Bacilli</taxon>
        <taxon>Bacillales</taxon>
        <taxon>Paenibacillaceae</taxon>
        <taxon>Paenibacillus</taxon>
    </lineage>
</organism>
<name>A0ABN8UFW1_9BACL</name>
<proteinExistence type="predicted"/>
<comment type="caution">
    <text evidence="1">The sequence shown here is derived from an EMBL/GenBank/DDBJ whole genome shotgun (WGS) entry which is preliminary data.</text>
</comment>
<keyword evidence="2" id="KW-1185">Reference proteome</keyword>
<reference evidence="1" key="1">
    <citation type="submission" date="2022-06" db="EMBL/GenBank/DDBJ databases">
        <authorList>
            <person name="Dietemann V."/>
            <person name="Ory F."/>
            <person name="Dainat B."/>
            <person name="Oberhansli S."/>
        </authorList>
    </citation>
    <scope>NUCLEOTIDE SEQUENCE</scope>
    <source>
        <strain evidence="1">Ena-SAMPLE-TAB-26-04-2022-14:26:32:270-5432</strain>
    </source>
</reference>
<evidence type="ECO:0000313" key="1">
    <source>
        <dbReference type="EMBL" id="CAH8248603.1"/>
    </source>
</evidence>
<dbReference type="SUPFAM" id="SSF88697">
    <property type="entry name" value="PUA domain-like"/>
    <property type="match status" value="1"/>
</dbReference>
<dbReference type="EMBL" id="CALYLO010000012">
    <property type="protein sequence ID" value="CAH8248603.1"/>
    <property type="molecule type" value="Genomic_DNA"/>
</dbReference>